<comment type="caution">
    <text evidence="3">The sequence shown here is derived from an EMBL/GenBank/DDBJ whole genome shotgun (WGS) entry which is preliminary data.</text>
</comment>
<feature type="domain" description="PAS fold-3" evidence="2">
    <location>
        <begin position="61"/>
        <end position="123"/>
    </location>
</feature>
<dbReference type="SUPFAM" id="SSF55785">
    <property type="entry name" value="PYP-like sensor domain (PAS domain)"/>
    <property type="match status" value="1"/>
</dbReference>
<evidence type="ECO:0000313" key="3">
    <source>
        <dbReference type="EMBL" id="GEP03873.1"/>
    </source>
</evidence>
<dbReference type="CDD" id="cd00130">
    <property type="entry name" value="PAS"/>
    <property type="match status" value="1"/>
</dbReference>
<dbReference type="Proteomes" id="UP001156856">
    <property type="component" value="Unassembled WGS sequence"/>
</dbReference>
<evidence type="ECO:0000313" key="6">
    <source>
        <dbReference type="Proteomes" id="UP001156856"/>
    </source>
</evidence>
<reference evidence="4" key="1">
    <citation type="journal article" date="2014" name="Int. J. Syst. Evol. Microbiol.">
        <title>Complete genome of a new Firmicutes species belonging to the dominant human colonic microbiota ('Ruminococcus bicirculans') reveals two chromosomes and a selective capacity to utilize plant glucans.</title>
        <authorList>
            <consortium name="NISC Comparative Sequencing Program"/>
            <person name="Wegmann U."/>
            <person name="Louis P."/>
            <person name="Goesmann A."/>
            <person name="Henrissat B."/>
            <person name="Duncan S.H."/>
            <person name="Flint H.J."/>
        </authorList>
    </citation>
    <scope>NUCLEOTIDE SEQUENCE</scope>
    <source>
        <strain evidence="4">NBRC 107715</strain>
    </source>
</reference>
<dbReference type="Gene3D" id="3.30.450.20">
    <property type="entry name" value="PAS domain"/>
    <property type="match status" value="1"/>
</dbReference>
<protein>
    <recommendedName>
        <fullName evidence="2">PAS fold-3 domain-containing protein</fullName>
    </recommendedName>
</protein>
<evidence type="ECO:0000313" key="5">
    <source>
        <dbReference type="Proteomes" id="UP000321960"/>
    </source>
</evidence>
<evidence type="ECO:0000259" key="2">
    <source>
        <dbReference type="Pfam" id="PF08447"/>
    </source>
</evidence>
<evidence type="ECO:0000313" key="4">
    <source>
        <dbReference type="EMBL" id="GLS65269.1"/>
    </source>
</evidence>
<organism evidence="3 5">
    <name type="scientific">Methylobacterium oxalidis</name>
    <dbReference type="NCBI Taxonomy" id="944322"/>
    <lineage>
        <taxon>Bacteria</taxon>
        <taxon>Pseudomonadati</taxon>
        <taxon>Pseudomonadota</taxon>
        <taxon>Alphaproteobacteria</taxon>
        <taxon>Hyphomicrobiales</taxon>
        <taxon>Methylobacteriaceae</taxon>
        <taxon>Methylobacterium</taxon>
    </lineage>
</organism>
<dbReference type="EMBL" id="BSPK01000067">
    <property type="protein sequence ID" value="GLS65269.1"/>
    <property type="molecule type" value="Genomic_DNA"/>
</dbReference>
<dbReference type="Pfam" id="PF08447">
    <property type="entry name" value="PAS_3"/>
    <property type="match status" value="1"/>
</dbReference>
<dbReference type="RefSeq" id="WP_170267765.1">
    <property type="nucleotide sequence ID" value="NZ_BJZU01000029.1"/>
</dbReference>
<reference evidence="3 5" key="3">
    <citation type="submission" date="2019-07" db="EMBL/GenBank/DDBJ databases">
        <title>Whole genome shotgun sequence of Methylobacterium oxalidis NBRC 107715.</title>
        <authorList>
            <person name="Hosoyama A."/>
            <person name="Uohara A."/>
            <person name="Ohji S."/>
            <person name="Ichikawa N."/>
        </authorList>
    </citation>
    <scope>NUCLEOTIDE SEQUENCE [LARGE SCALE GENOMIC DNA]</scope>
    <source>
        <strain evidence="3 5">NBRC 107715</strain>
    </source>
</reference>
<gene>
    <name evidence="4" type="ORF">GCM10007888_36510</name>
    <name evidence="3" type="ORF">MOX02_19110</name>
</gene>
<dbReference type="Proteomes" id="UP000321960">
    <property type="component" value="Unassembled WGS sequence"/>
</dbReference>
<dbReference type="AlphaFoldDB" id="A0A512J1S9"/>
<dbReference type="EMBL" id="BJZU01000029">
    <property type="protein sequence ID" value="GEP03873.1"/>
    <property type="molecule type" value="Genomic_DNA"/>
</dbReference>
<sequence length="190" mass="20357">MTADAPPVPFGSYQHLCRVLAASGVVGTWSWFENGDRCVLDAGAASLLGGAPDLAGRSLSPHRARARLHPDDRERVLARFTEACRSGGPFVVPYRILLPDGGVRALLDRGRIFRGDGGAPGHGHGLLLDPGESDREEAGAAGPLEQAAAQAIACRRSIDRLGATALRPVIDRLLLRIAQEMVRRERSFLH</sequence>
<dbReference type="InterPro" id="IPR035965">
    <property type="entry name" value="PAS-like_dom_sf"/>
</dbReference>
<reference evidence="4" key="4">
    <citation type="submission" date="2023-01" db="EMBL/GenBank/DDBJ databases">
        <title>Draft genome sequence of Methylobacterium oxalidis strain NBRC 107715.</title>
        <authorList>
            <person name="Sun Q."/>
            <person name="Mori K."/>
        </authorList>
    </citation>
    <scope>NUCLEOTIDE SEQUENCE</scope>
    <source>
        <strain evidence="4">NBRC 107715</strain>
    </source>
</reference>
<proteinExistence type="predicted"/>
<dbReference type="InterPro" id="IPR000014">
    <property type="entry name" value="PAS"/>
</dbReference>
<name>A0A512J1S9_9HYPH</name>
<feature type="region of interest" description="Disordered" evidence="1">
    <location>
        <begin position="123"/>
        <end position="142"/>
    </location>
</feature>
<evidence type="ECO:0000256" key="1">
    <source>
        <dbReference type="SAM" id="MobiDB-lite"/>
    </source>
</evidence>
<keyword evidence="6" id="KW-1185">Reference proteome</keyword>
<dbReference type="InterPro" id="IPR013655">
    <property type="entry name" value="PAS_fold_3"/>
</dbReference>
<accession>A0A512J1S9</accession>
<reference evidence="6" key="2">
    <citation type="journal article" date="2019" name="Int. J. Syst. Evol. Microbiol.">
        <title>The Global Catalogue of Microorganisms (GCM) 10K type strain sequencing project: providing services to taxonomists for standard genome sequencing and annotation.</title>
        <authorList>
            <consortium name="The Broad Institute Genomics Platform"/>
            <consortium name="The Broad Institute Genome Sequencing Center for Infectious Disease"/>
            <person name="Wu L."/>
            <person name="Ma J."/>
        </authorList>
    </citation>
    <scope>NUCLEOTIDE SEQUENCE [LARGE SCALE GENOMIC DNA]</scope>
    <source>
        <strain evidence="6">NBRC 107715</strain>
    </source>
</reference>